<dbReference type="EMBL" id="CAACVJ010000253">
    <property type="protein sequence ID" value="VEP15326.1"/>
    <property type="molecule type" value="Genomic_DNA"/>
</dbReference>
<reference evidence="1 2" key="1">
    <citation type="submission" date="2019-01" db="EMBL/GenBank/DDBJ databases">
        <authorList>
            <person name="Brito A."/>
        </authorList>
    </citation>
    <scope>NUCLEOTIDE SEQUENCE [LARGE SCALE GENOMIC DNA]</scope>
    <source>
        <strain evidence="1">1</strain>
    </source>
</reference>
<dbReference type="RefSeq" id="WP_186376193.1">
    <property type="nucleotide sequence ID" value="NZ_LR214063.1"/>
</dbReference>
<sequence>MNDESRQPKEYNLVLGGNNPPLTDGLVLGGIEGVKRCLVSDDIKVRIAALSDAIKYGDEGLDLVIEALQDKSDKVGIAAYKLLRDRKENKIKQAIINFNPYRFLNVFTTSTYQVTIQGLLFLVKPNYCIVLHIILSFLEKVLLDI</sequence>
<keyword evidence="2" id="KW-1185">Reference proteome</keyword>
<evidence type="ECO:0000313" key="1">
    <source>
        <dbReference type="EMBL" id="VEP15326.1"/>
    </source>
</evidence>
<name>A0A563VVA1_9CYAN</name>
<dbReference type="Proteomes" id="UP000320055">
    <property type="component" value="Unassembled WGS sequence"/>
</dbReference>
<accession>A0A563VVA1</accession>
<evidence type="ECO:0008006" key="3">
    <source>
        <dbReference type="Google" id="ProtNLM"/>
    </source>
</evidence>
<dbReference type="AlphaFoldDB" id="A0A563VVA1"/>
<protein>
    <recommendedName>
        <fullName evidence="3">HEAT repeat domain-containing protein</fullName>
    </recommendedName>
</protein>
<proteinExistence type="predicted"/>
<evidence type="ECO:0000313" key="2">
    <source>
        <dbReference type="Proteomes" id="UP000320055"/>
    </source>
</evidence>
<organism evidence="1 2">
    <name type="scientific">Hyella patelloides LEGE 07179</name>
    <dbReference type="NCBI Taxonomy" id="945734"/>
    <lineage>
        <taxon>Bacteria</taxon>
        <taxon>Bacillati</taxon>
        <taxon>Cyanobacteriota</taxon>
        <taxon>Cyanophyceae</taxon>
        <taxon>Pleurocapsales</taxon>
        <taxon>Hyellaceae</taxon>
        <taxon>Hyella</taxon>
    </lineage>
</organism>
<gene>
    <name evidence="1" type="ORF">H1P_3260004</name>
</gene>